<dbReference type="eggNOG" id="COG3464">
    <property type="taxonomic scope" value="Bacteria"/>
</dbReference>
<organism evidence="2 3">
    <name type="scientific">Stutzerimonas stutzeri KOS6</name>
    <dbReference type="NCBI Taxonomy" id="1218352"/>
    <lineage>
        <taxon>Bacteria</taxon>
        <taxon>Pseudomonadati</taxon>
        <taxon>Pseudomonadota</taxon>
        <taxon>Gammaproteobacteria</taxon>
        <taxon>Pseudomonadales</taxon>
        <taxon>Pseudomonadaceae</taxon>
        <taxon>Stutzerimonas</taxon>
    </lineage>
</organism>
<proteinExistence type="predicted"/>
<evidence type="ECO:0000259" key="1">
    <source>
        <dbReference type="Pfam" id="PF01610"/>
    </source>
</evidence>
<dbReference type="Proteomes" id="UP000026923">
    <property type="component" value="Unassembled WGS sequence"/>
</dbReference>
<reference evidence="2 3" key="1">
    <citation type="journal article" date="2013" name="Genome Announc.">
        <title>Draft Genome of the Nitrogen-Fixing Bacterium Pseudomonas stutzeri Strain KOS6 Isolated from Industrial Hydrocarbon Sludge.</title>
        <authorList>
            <person name="Grigoryeva T.V."/>
            <person name="Laikov A.V."/>
            <person name="Naumova R.P."/>
            <person name="Manolov A.I."/>
            <person name="Larin A.K."/>
            <person name="Karpova I.Y."/>
            <person name="Semashko T.A."/>
            <person name="Alexeev D.G."/>
            <person name="Kostryukova E.S."/>
            <person name="Muller R."/>
            <person name="Govorun V.M."/>
        </authorList>
    </citation>
    <scope>NUCLEOTIDE SEQUENCE [LARGE SCALE GENOMIC DNA]</scope>
    <source>
        <strain evidence="2 3">KOS6</strain>
    </source>
</reference>
<evidence type="ECO:0000313" key="3">
    <source>
        <dbReference type="Proteomes" id="UP000026923"/>
    </source>
</evidence>
<gene>
    <name evidence="2" type="ORF">B597_011210</name>
</gene>
<dbReference type="InterPro" id="IPR002560">
    <property type="entry name" value="Transposase_DDE"/>
</dbReference>
<dbReference type="Pfam" id="PF01610">
    <property type="entry name" value="DDE_Tnp_ISL3"/>
    <property type="match status" value="1"/>
</dbReference>
<dbReference type="HOGENOM" id="CLU_146713_0_0_6"/>
<accession>A0A061JSR7</accession>
<protein>
    <submittedName>
        <fullName evidence="2">Transposase</fullName>
    </submittedName>
</protein>
<name>A0A061JSR7_STUST</name>
<evidence type="ECO:0000313" key="2">
    <source>
        <dbReference type="EMBL" id="EWC41229.1"/>
    </source>
</evidence>
<comment type="caution">
    <text evidence="2">The sequence shown here is derived from an EMBL/GenBank/DDBJ whole genome shotgun (WGS) entry which is preliminary data.</text>
</comment>
<feature type="domain" description="Transposase IS204/IS1001/IS1096/IS1165 DDE" evidence="1">
    <location>
        <begin position="19"/>
        <end position="130"/>
    </location>
</feature>
<sequence length="149" mass="16523">MAVAKHPNPHTLLSPCSGQAIRPFFEWLGEHCQHIEAVAMDMNTAFDLEVQRHCPQADVAYDLFHGVARYGREVIDHSRVDQANLLRDNKTARKVVVKRSRWLLLRNAENLKDGQAVQLQELLAANQPLAHGLSATAKLNGLADLASIG</sequence>
<dbReference type="AlphaFoldDB" id="A0A061JSR7"/>
<dbReference type="EMBL" id="AMCZ02000012">
    <property type="protein sequence ID" value="EWC41229.1"/>
    <property type="molecule type" value="Genomic_DNA"/>
</dbReference>